<keyword evidence="2" id="KW-1185">Reference proteome</keyword>
<organism evidence="1 2">
    <name type="scientific">Calycina marina</name>
    <dbReference type="NCBI Taxonomy" id="1763456"/>
    <lineage>
        <taxon>Eukaryota</taxon>
        <taxon>Fungi</taxon>
        <taxon>Dikarya</taxon>
        <taxon>Ascomycota</taxon>
        <taxon>Pezizomycotina</taxon>
        <taxon>Leotiomycetes</taxon>
        <taxon>Helotiales</taxon>
        <taxon>Pezizellaceae</taxon>
        <taxon>Calycina</taxon>
    </lineage>
</organism>
<protein>
    <submittedName>
        <fullName evidence="1">Uncharacterized protein</fullName>
    </submittedName>
</protein>
<dbReference type="OrthoDB" id="5370745at2759"/>
<evidence type="ECO:0000313" key="1">
    <source>
        <dbReference type="EMBL" id="KAG9240472.1"/>
    </source>
</evidence>
<proteinExistence type="predicted"/>
<comment type="caution">
    <text evidence="1">The sequence shown here is derived from an EMBL/GenBank/DDBJ whole genome shotgun (WGS) entry which is preliminary data.</text>
</comment>
<feature type="non-terminal residue" evidence="1">
    <location>
        <position position="1"/>
    </location>
</feature>
<accession>A0A9P7YVJ1</accession>
<gene>
    <name evidence="1" type="ORF">BJ878DRAFT_430216</name>
</gene>
<name>A0A9P7YVJ1_9HELO</name>
<dbReference type="Proteomes" id="UP000887226">
    <property type="component" value="Unassembled WGS sequence"/>
</dbReference>
<evidence type="ECO:0000313" key="2">
    <source>
        <dbReference type="Proteomes" id="UP000887226"/>
    </source>
</evidence>
<reference evidence="1" key="1">
    <citation type="journal article" date="2021" name="IMA Fungus">
        <title>Genomic characterization of three marine fungi, including Emericellopsis atlantica sp. nov. with signatures of a generalist lifestyle and marine biomass degradation.</title>
        <authorList>
            <person name="Hagestad O.C."/>
            <person name="Hou L."/>
            <person name="Andersen J.H."/>
            <person name="Hansen E.H."/>
            <person name="Altermark B."/>
            <person name="Li C."/>
            <person name="Kuhnert E."/>
            <person name="Cox R.J."/>
            <person name="Crous P.W."/>
            <person name="Spatafora J.W."/>
            <person name="Lail K."/>
            <person name="Amirebrahimi M."/>
            <person name="Lipzen A."/>
            <person name="Pangilinan J."/>
            <person name="Andreopoulos W."/>
            <person name="Hayes R.D."/>
            <person name="Ng V."/>
            <person name="Grigoriev I.V."/>
            <person name="Jackson S.A."/>
            <person name="Sutton T.D.S."/>
            <person name="Dobson A.D.W."/>
            <person name="Rama T."/>
        </authorList>
    </citation>
    <scope>NUCLEOTIDE SEQUENCE</scope>
    <source>
        <strain evidence="1">TRa3180A</strain>
    </source>
</reference>
<dbReference type="EMBL" id="MU254437">
    <property type="protein sequence ID" value="KAG9240472.1"/>
    <property type="molecule type" value="Genomic_DNA"/>
</dbReference>
<sequence>IVIITSILCYSRASEGSNKFPRIFGAFLHSNGVKRRVLDLFHQFGLCGGYKGVHKHLGTTSTDCKQGRVHRYGQHLDACVVYDNFDYRKGVKHQLISNHAETRSVTTGKVFKCVGTPSSGLKKSMLHQEAPLTTEDLLYCPGAAVYGETAAKIDAYYIAEAIRTAYPESVKSIFSKSDAPLIE</sequence>
<dbReference type="AlphaFoldDB" id="A0A9P7YVJ1"/>